<gene>
    <name evidence="1" type="ORF">SCF082_LOCUS33067</name>
</gene>
<dbReference type="Proteomes" id="UP001642464">
    <property type="component" value="Unassembled WGS sequence"/>
</dbReference>
<accession>A0ABP0NNU9</accession>
<comment type="caution">
    <text evidence="1">The sequence shown here is derived from an EMBL/GenBank/DDBJ whole genome shotgun (WGS) entry which is preliminary data.</text>
</comment>
<keyword evidence="2" id="KW-1185">Reference proteome</keyword>
<sequence length="631" mass="71249">MDLIRRALDCQGDDWHQLQTLTTQELPRAGLAPAPPVLLRLAQRLLRRWTPLALLRQRQALSSRWASTGVPEEVEDDFCLYGIMTANFWNCFQTDAGPSWHIERCLRRITNGPLLNMDTREDWGPLEFSQSSKWPLQLMDIRLVQDSWRQCSLQQLSISACHSATLPELRAPFHRSLHSLESAGERLAMQLATAPKMAESQLTVKSVKLVVIGSHMGSNMEPLSLVEACLKKASVTVDTTVLGTTYPFPEIMCESFGHCAKQVHLDQAVRLLVQQMYRPTWEPAQLLDLLSKGLQDAALIQSDLLLCAQPMALCSFLRSLTEKPILLYQAFPLVGATPMAYRHLLLVQLREVQVANPRRSALVAYSEFLAQQVQRQTGQRPLCLRPHSLYALGAGRYQPDREHPRILLGRMAGWARNSAGAAVRLIEAFAEDMLRPGQLRLVFLGLHRESTDLVAGLSRPFGYAELRRYRGAVYFPWDMGMLLFSELYAIGVPLFLPDRAWITSIIKRMLEYTDFGWWQAREDGSAVVLANSTADGESHRFWPWMSANSTMKEILELYDLTDFIRWPHVSRFGSFGALMAQLLAAEFDATSEAMLRWNDASLPWSMSILSRTLGAMLSHTVPPTPEESSCV</sequence>
<protein>
    <submittedName>
        <fullName evidence="1">Uncharacterized protein</fullName>
    </submittedName>
</protein>
<organism evidence="1 2">
    <name type="scientific">Durusdinium trenchii</name>
    <dbReference type="NCBI Taxonomy" id="1381693"/>
    <lineage>
        <taxon>Eukaryota</taxon>
        <taxon>Sar</taxon>
        <taxon>Alveolata</taxon>
        <taxon>Dinophyceae</taxon>
        <taxon>Suessiales</taxon>
        <taxon>Symbiodiniaceae</taxon>
        <taxon>Durusdinium</taxon>
    </lineage>
</organism>
<dbReference type="EMBL" id="CAXAMM010029113">
    <property type="protein sequence ID" value="CAK9064089.1"/>
    <property type="molecule type" value="Genomic_DNA"/>
</dbReference>
<evidence type="ECO:0000313" key="1">
    <source>
        <dbReference type="EMBL" id="CAK9064089.1"/>
    </source>
</evidence>
<evidence type="ECO:0000313" key="2">
    <source>
        <dbReference type="Proteomes" id="UP001642464"/>
    </source>
</evidence>
<reference evidence="1 2" key="1">
    <citation type="submission" date="2024-02" db="EMBL/GenBank/DDBJ databases">
        <authorList>
            <person name="Chen Y."/>
            <person name="Shah S."/>
            <person name="Dougan E. K."/>
            <person name="Thang M."/>
            <person name="Chan C."/>
        </authorList>
    </citation>
    <scope>NUCLEOTIDE SEQUENCE [LARGE SCALE GENOMIC DNA]</scope>
</reference>
<name>A0ABP0NNU9_9DINO</name>
<proteinExistence type="predicted"/>